<evidence type="ECO:0000313" key="6">
    <source>
        <dbReference type="EMBL" id="KAK8589523.1"/>
    </source>
</evidence>
<evidence type="ECO:0000256" key="1">
    <source>
        <dbReference type="ARBA" id="ARBA00022723"/>
    </source>
</evidence>
<keyword evidence="7" id="KW-1185">Reference proteome</keyword>
<protein>
    <recommendedName>
        <fullName evidence="5">Phorbol-ester/DAG-type domain-containing protein</fullName>
    </recommendedName>
</protein>
<keyword evidence="3" id="KW-0863">Zinc-finger</keyword>
<dbReference type="SUPFAM" id="SSF57889">
    <property type="entry name" value="Cysteine-rich domain"/>
    <property type="match status" value="4"/>
</dbReference>
<keyword evidence="2" id="KW-0677">Repeat</keyword>
<dbReference type="SMART" id="SM00249">
    <property type="entry name" value="PHD"/>
    <property type="match status" value="3"/>
</dbReference>
<dbReference type="PANTHER" id="PTHR46288">
    <property type="entry name" value="PHORBOL-ESTER/DAG-TYPE DOMAIN-CONTAINING PROTEIN"/>
    <property type="match status" value="1"/>
</dbReference>
<proteinExistence type="predicted"/>
<evidence type="ECO:0000256" key="3">
    <source>
        <dbReference type="ARBA" id="ARBA00022771"/>
    </source>
</evidence>
<keyword evidence="4" id="KW-0862">Zinc</keyword>
<accession>A0ABR2FZH9</accession>
<name>A0ABR2FZH9_9ROSI</name>
<dbReference type="InterPro" id="IPR046349">
    <property type="entry name" value="C1-like_sf"/>
</dbReference>
<feature type="domain" description="Phorbol-ester/DAG-type" evidence="5">
    <location>
        <begin position="205"/>
        <end position="262"/>
    </location>
</feature>
<dbReference type="EMBL" id="JBBPBM010000004">
    <property type="protein sequence ID" value="KAK8589523.1"/>
    <property type="molecule type" value="Genomic_DNA"/>
</dbReference>
<evidence type="ECO:0000313" key="7">
    <source>
        <dbReference type="Proteomes" id="UP001472677"/>
    </source>
</evidence>
<evidence type="ECO:0000256" key="2">
    <source>
        <dbReference type="ARBA" id="ARBA00022737"/>
    </source>
</evidence>
<dbReference type="Gene3D" id="3.30.60.20">
    <property type="match status" value="1"/>
</dbReference>
<dbReference type="Pfam" id="PF03107">
    <property type="entry name" value="C1_2"/>
    <property type="match status" value="5"/>
</dbReference>
<dbReference type="SMART" id="SM00109">
    <property type="entry name" value="C1"/>
    <property type="match status" value="5"/>
</dbReference>
<evidence type="ECO:0000256" key="4">
    <source>
        <dbReference type="ARBA" id="ARBA00022833"/>
    </source>
</evidence>
<dbReference type="PANTHER" id="PTHR46288:SF86">
    <property type="entry name" value="PHORBOL-ESTER_DAG-TYPE DOMAIN-CONTAINING PROTEIN"/>
    <property type="match status" value="1"/>
</dbReference>
<dbReference type="InterPro" id="IPR002219">
    <property type="entry name" value="PKC_DAG/PE"/>
</dbReference>
<evidence type="ECO:0000259" key="5">
    <source>
        <dbReference type="PROSITE" id="PS50081"/>
    </source>
</evidence>
<organism evidence="6 7">
    <name type="scientific">Hibiscus sabdariffa</name>
    <name type="common">roselle</name>
    <dbReference type="NCBI Taxonomy" id="183260"/>
    <lineage>
        <taxon>Eukaryota</taxon>
        <taxon>Viridiplantae</taxon>
        <taxon>Streptophyta</taxon>
        <taxon>Embryophyta</taxon>
        <taxon>Tracheophyta</taxon>
        <taxon>Spermatophyta</taxon>
        <taxon>Magnoliopsida</taxon>
        <taxon>eudicotyledons</taxon>
        <taxon>Gunneridae</taxon>
        <taxon>Pentapetalae</taxon>
        <taxon>rosids</taxon>
        <taxon>malvids</taxon>
        <taxon>Malvales</taxon>
        <taxon>Malvaceae</taxon>
        <taxon>Malvoideae</taxon>
        <taxon>Hibiscus</taxon>
    </lineage>
</organism>
<dbReference type="InterPro" id="IPR001965">
    <property type="entry name" value="Znf_PHD"/>
</dbReference>
<comment type="caution">
    <text evidence="6">The sequence shown here is derived from an EMBL/GenBank/DDBJ whole genome shotgun (WGS) entry which is preliminary data.</text>
</comment>
<sequence>MEFQHFLHQHKLRFMEVSKENDTLTCLGCMDIIHGPSYICEACDDNFVFHKSCTKMPPQFQKDTFHPHPLRFNVAGLFVCDACRKLTINLINYRCMYCDLKLDFKCVMSIFNDENEIAKRDEDAHQRTTIHHFCHPHQLTRCMLSLTIWKNELLKKLKIKCRACKQMLQGTLSYIYVCIPCKFVIHESCMTEMPMHVQRSSFHPHHVLLPRIIRQDRDASRHVRCYGCSKKVIGIGFYCNECDVNLHVSCAKYPTRAIKHTCHPHTLLQLGKSIIHNLSCDACGIDCDDSCFSCKKCDFNIHPGCIPLPTSFTHKRHLHQLVLVSSVVEDDTGDYYCDMCETERNPELQVYYCGECNYVAHIDCVLSEVRHPKLK</sequence>
<dbReference type="Proteomes" id="UP001472677">
    <property type="component" value="Unassembled WGS sequence"/>
</dbReference>
<keyword evidence="1" id="KW-0479">Metal-binding</keyword>
<reference evidence="6 7" key="1">
    <citation type="journal article" date="2024" name="G3 (Bethesda)">
        <title>Genome assembly of Hibiscus sabdariffa L. provides insights into metabolisms of medicinal natural products.</title>
        <authorList>
            <person name="Kim T."/>
        </authorList>
    </citation>
    <scope>NUCLEOTIDE SEQUENCE [LARGE SCALE GENOMIC DNA]</scope>
    <source>
        <strain evidence="6">TK-2024</strain>
        <tissue evidence="6">Old leaves</tissue>
    </source>
</reference>
<dbReference type="InterPro" id="IPR004146">
    <property type="entry name" value="DC1"/>
</dbReference>
<gene>
    <name evidence="6" type="ORF">V6N12_023917</name>
</gene>
<dbReference type="PROSITE" id="PS50081">
    <property type="entry name" value="ZF_DAG_PE_2"/>
    <property type="match status" value="1"/>
</dbReference>